<dbReference type="PANTHER" id="PTHR30164:SF2">
    <property type="entry name" value="PROTEIN MTFA"/>
    <property type="match status" value="1"/>
</dbReference>
<dbReference type="EMBL" id="NMRN01000032">
    <property type="protein sequence ID" value="PAS92698.1"/>
    <property type="molecule type" value="Genomic_DNA"/>
</dbReference>
<reference evidence="1 4" key="1">
    <citation type="submission" date="2016-08" db="EMBL/GenBank/DDBJ databases">
        <title>Candidatus Dactylopiibacterium carminicum genome sequence.</title>
        <authorList>
            <person name="Ramirez-Puebla S.T."/>
            <person name="Ormeno-Orrillo E."/>
            <person name="Vera-Ponce De Leon A."/>
            <person name="Luis L."/>
            <person name="Sanchez-Flores A."/>
            <person name="Monica R."/>
            <person name="Martinez-Romero E."/>
        </authorList>
    </citation>
    <scope>NUCLEOTIDE SEQUENCE [LARGE SCALE GENOMIC DNA]</scope>
    <source>
        <strain evidence="1">END1</strain>
    </source>
</reference>
<gene>
    <name evidence="1" type="ORF">BGI27_11375</name>
    <name evidence="2" type="ORF">CGU29_10600</name>
</gene>
<evidence type="ECO:0000313" key="3">
    <source>
        <dbReference type="Proteomes" id="UP000216107"/>
    </source>
</evidence>
<dbReference type="AlphaFoldDB" id="A0A272ERH2"/>
<reference evidence="2 3" key="2">
    <citation type="submission" date="2017-07" db="EMBL/GenBank/DDBJ databases">
        <title>Candidatus Dactylopiibacterium carminicum, a nitrogen-fixing symbiont of the cochineal insect Dactylopius coccus and Dactylopius opuntiae (Hemiptera: Coccoidea: Dactylopiidae).</title>
        <authorList>
            <person name="Vera A."/>
        </authorList>
    </citation>
    <scope>NUCLEOTIDE SEQUENCE [LARGE SCALE GENOMIC DNA]</scope>
    <source>
        <strain evidence="2 3">NFDCM</strain>
    </source>
</reference>
<evidence type="ECO:0008006" key="5">
    <source>
        <dbReference type="Google" id="ProtNLM"/>
    </source>
</evidence>
<dbReference type="InterPro" id="IPR010384">
    <property type="entry name" value="MtfA_fam"/>
</dbReference>
<dbReference type="InterPro" id="IPR024079">
    <property type="entry name" value="MetalloPept_cat_dom_sf"/>
</dbReference>
<dbReference type="Proteomes" id="UP000623509">
    <property type="component" value="Unassembled WGS sequence"/>
</dbReference>
<dbReference type="GO" id="GO:0005829">
    <property type="term" value="C:cytosol"/>
    <property type="evidence" value="ECO:0007669"/>
    <property type="project" value="TreeGrafter"/>
</dbReference>
<comment type="caution">
    <text evidence="2">The sequence shown here is derived from an EMBL/GenBank/DDBJ whole genome shotgun (WGS) entry which is preliminary data.</text>
</comment>
<dbReference type="Gene3D" id="1.10.472.150">
    <property type="entry name" value="Glucose-regulated metallo-peptidase M90, N-terminal domain"/>
    <property type="match status" value="1"/>
</dbReference>
<evidence type="ECO:0000313" key="4">
    <source>
        <dbReference type="Proteomes" id="UP000623509"/>
    </source>
</evidence>
<name>A0A272ERH2_9RHOO</name>
<protein>
    <recommendedName>
        <fullName evidence="5">Zinc-dependent peptidase</fullName>
    </recommendedName>
</protein>
<dbReference type="CDD" id="cd20169">
    <property type="entry name" value="Peptidase_M90_mtfA"/>
    <property type="match status" value="1"/>
</dbReference>
<dbReference type="Proteomes" id="UP000216107">
    <property type="component" value="Unassembled WGS sequence"/>
</dbReference>
<dbReference type="SUPFAM" id="SSF55486">
    <property type="entry name" value="Metalloproteases ('zincins'), catalytic domain"/>
    <property type="match status" value="1"/>
</dbReference>
<evidence type="ECO:0000313" key="2">
    <source>
        <dbReference type="EMBL" id="PAS92698.1"/>
    </source>
</evidence>
<dbReference type="InterPro" id="IPR042252">
    <property type="entry name" value="MtfA_N"/>
</dbReference>
<organism evidence="2 3">
    <name type="scientific">Candidatus Dactylopiibacterium carminicum</name>
    <dbReference type="NCBI Taxonomy" id="857335"/>
    <lineage>
        <taxon>Bacteria</taxon>
        <taxon>Pseudomonadati</taxon>
        <taxon>Pseudomonadota</taxon>
        <taxon>Betaproteobacteria</taxon>
        <taxon>Rhodocyclales</taxon>
        <taxon>Rhodocyclaceae</taxon>
        <taxon>Candidatus Dactylopiibacterium</taxon>
    </lineage>
</organism>
<proteinExistence type="predicted"/>
<accession>A0A272ERH2</accession>
<dbReference type="GO" id="GO:0008237">
    <property type="term" value="F:metallopeptidase activity"/>
    <property type="evidence" value="ECO:0007669"/>
    <property type="project" value="InterPro"/>
</dbReference>
<sequence>MIQGLRRLLGQRPRAEIPDTEWAAIELPLAPLLAHLDATERAALRILALRFLDSKVFCGAAGFEPDNRVRLSIALQACLPVLKLGLESYAGWRGIIVYPEDFVIPRREIDEDGLLHEYDEEALGEAWPGGPVVLSWFDAPEDYEGAQVVIHEFAHKLDMLNGEADGLPPLHAGIDEGAWYDAFEAAYTDFCKRVDAGEDDLLDPSAADHPAEFFAIASEVFFSDAKALYAQYPEIYAQLSLFYRQDTNTSLQAQALGSHTKI</sequence>
<dbReference type="Pfam" id="PF06167">
    <property type="entry name" value="Peptidase_M90"/>
    <property type="match status" value="1"/>
</dbReference>
<evidence type="ECO:0000313" key="1">
    <source>
        <dbReference type="EMBL" id="KAF7598803.1"/>
    </source>
</evidence>
<dbReference type="GO" id="GO:0004177">
    <property type="term" value="F:aminopeptidase activity"/>
    <property type="evidence" value="ECO:0007669"/>
    <property type="project" value="TreeGrafter"/>
</dbReference>
<dbReference type="EMBL" id="MDUX01000037">
    <property type="protein sequence ID" value="KAF7598803.1"/>
    <property type="molecule type" value="Genomic_DNA"/>
</dbReference>
<keyword evidence="4" id="KW-1185">Reference proteome</keyword>
<dbReference type="PANTHER" id="PTHR30164">
    <property type="entry name" value="MTFA PEPTIDASE"/>
    <property type="match status" value="1"/>
</dbReference>
<dbReference type="Gene3D" id="3.40.390.10">
    <property type="entry name" value="Collagenase (Catalytic Domain)"/>
    <property type="match status" value="1"/>
</dbReference>
<dbReference type="OrthoDB" id="9786424at2"/>